<dbReference type="VEuPathDB" id="FungiDB:CJJ09_000623"/>
<proteinExistence type="predicted"/>
<feature type="region of interest" description="Disordered" evidence="1">
    <location>
        <begin position="148"/>
        <end position="173"/>
    </location>
</feature>
<protein>
    <submittedName>
        <fullName evidence="2">Uncharacterized protein</fullName>
    </submittedName>
</protein>
<evidence type="ECO:0000256" key="1">
    <source>
        <dbReference type="SAM" id="MobiDB-lite"/>
    </source>
</evidence>
<organism evidence="2 3">
    <name type="scientific">Candidozyma auris</name>
    <name type="common">Yeast</name>
    <name type="synonym">Candida auris</name>
    <dbReference type="NCBI Taxonomy" id="498019"/>
    <lineage>
        <taxon>Eukaryota</taxon>
        <taxon>Fungi</taxon>
        <taxon>Dikarya</taxon>
        <taxon>Ascomycota</taxon>
        <taxon>Saccharomycotina</taxon>
        <taxon>Pichiomycetes</taxon>
        <taxon>Metschnikowiaceae</taxon>
        <taxon>Candidozyma</taxon>
    </lineage>
</organism>
<gene>
    <name evidence="2" type="ORF">QG37_01696</name>
</gene>
<dbReference type="AlphaFoldDB" id="A0A0L0P469"/>
<reference evidence="3" key="1">
    <citation type="journal article" date="2015" name="BMC Genomics">
        <title>Draft genome of a commonly misdiagnosed multidrug resistant pathogen Candida auris.</title>
        <authorList>
            <person name="Chatterjee S."/>
            <person name="Alampalli S.V."/>
            <person name="Nageshan R.K."/>
            <person name="Chettiar S.T."/>
            <person name="Joshi S."/>
            <person name="Tatu U.S."/>
        </authorList>
    </citation>
    <scope>NUCLEOTIDE SEQUENCE [LARGE SCALE GENOMIC DNA]</scope>
    <source>
        <strain evidence="3">6684</strain>
    </source>
</reference>
<sequence>MSIVDDIRSLHLLVQHVLASVPFNKKNEQRPNFMDVYQILPEDMAAIDFSESAWDQRFVLLVNKLLKLGVSFGNLLKIYENDKRATEAKEARDAQLAKGKPPTQRVDPFSDGYDAHKNDDVQIYNVRFAQNLFHILKNFDIGGVPHSQRSKSVVDNDQNSTNGSQTSQNGAVSSPIKLTSRQLLIEKLEINISLDALFTYKVVLLLLLRIYDILENLLREFSDEQIDHTTLKSDADTSSMFSYASLNLSGTPPSQFVLSTDDYIRLVRAVMRRVDAGLVGPFVQTLVTELVDTNVAASFQALATNF</sequence>
<feature type="region of interest" description="Disordered" evidence="1">
    <location>
        <begin position="89"/>
        <end position="109"/>
    </location>
</feature>
<name>A0A0L0P469_CANAR</name>
<dbReference type="Proteomes" id="UP000037122">
    <property type="component" value="Unassembled WGS sequence"/>
</dbReference>
<dbReference type="VEuPathDB" id="FungiDB:B9J08_003483"/>
<evidence type="ECO:0000313" key="3">
    <source>
        <dbReference type="Proteomes" id="UP000037122"/>
    </source>
</evidence>
<evidence type="ECO:0000313" key="2">
    <source>
        <dbReference type="EMBL" id="KNE00831.1"/>
    </source>
</evidence>
<comment type="caution">
    <text evidence="2">The sequence shown here is derived from an EMBL/GenBank/DDBJ whole genome shotgun (WGS) entry which is preliminary data.</text>
</comment>
<dbReference type="VEuPathDB" id="FungiDB:CJI96_0001985"/>
<dbReference type="VEuPathDB" id="FungiDB:CJI97_003557"/>
<dbReference type="VEuPathDB" id="FungiDB:CJJ07_001722"/>
<accession>A0A0L0P469</accession>
<feature type="compositionally biased region" description="Polar residues" evidence="1">
    <location>
        <begin position="150"/>
        <end position="173"/>
    </location>
</feature>
<dbReference type="EMBL" id="LGST01000016">
    <property type="protein sequence ID" value="KNE00831.1"/>
    <property type="molecule type" value="Genomic_DNA"/>
</dbReference>
<dbReference type="VEuPathDB" id="FungiDB:QG37_01696"/>